<keyword evidence="3" id="KW-0963">Cytoplasm</keyword>
<dbReference type="RefSeq" id="WP_306256144.1">
    <property type="nucleotide sequence ID" value="NZ_JAUFSA010000007.1"/>
</dbReference>
<dbReference type="Proteomes" id="UP001229081">
    <property type="component" value="Unassembled WGS sequence"/>
</dbReference>
<reference evidence="5" key="1">
    <citation type="submission" date="2023-06" db="EMBL/GenBank/DDBJ databases">
        <title>Identification of two novel mycobacterium reveal diversities and complexities of Mycobacterium gordonae clade.</title>
        <authorList>
            <person name="Matsumoto Y."/>
            <person name="Nakamura S."/>
            <person name="Motooka D."/>
            <person name="Fukushima K."/>
        </authorList>
    </citation>
    <scope>NUCLEOTIDE SEQUENCE</scope>
    <source>
        <strain evidence="5">TY812</strain>
    </source>
</reference>
<dbReference type="GO" id="GO:0005737">
    <property type="term" value="C:cytoplasm"/>
    <property type="evidence" value="ECO:0007669"/>
    <property type="project" value="UniProtKB-SubCell"/>
</dbReference>
<dbReference type="InterPro" id="IPR025734">
    <property type="entry name" value="EspG"/>
</dbReference>
<accession>A0AAJ1SED2</accession>
<evidence type="ECO:0000313" key="5">
    <source>
        <dbReference type="EMBL" id="MDP7739724.1"/>
    </source>
</evidence>
<comment type="subcellular location">
    <subcellularLocation>
        <location evidence="1">Cytoplasm</location>
    </subcellularLocation>
</comment>
<name>A0AAJ1SED2_9MYCO</name>
<evidence type="ECO:0000256" key="3">
    <source>
        <dbReference type="ARBA" id="ARBA00022490"/>
    </source>
</evidence>
<sequence>MNAPVITAAEFNIDELLLLQKLLHVSAFPVVLEIRQPPHYFSDEGYALAEAEATESLTDKGVVADGECIQATVSQWIWVLQRPDVELAARIWRDDTQMAISVCRRGAQHVVAMRYQDLVTLQPLDDTAEVTSIAQVVAPVLAALGQAKVAEFEPINLLTSEAAAIDQRVAAGSDYAHELINAGAAHTPARLLSQALADRPQIWRSEIVAIEYVPGRQILSSAAVGIFDTPMGRIVAAPSLALDGTRWSTLAPGNNTRIVKSTELVVETLPSRSWFAAAHRGV</sequence>
<comment type="caution">
    <text evidence="5">The sequence shown here is derived from an EMBL/GenBank/DDBJ whole genome shotgun (WGS) entry which is preliminary data.</text>
</comment>
<dbReference type="Pfam" id="PF14011">
    <property type="entry name" value="ESX-1_EspG"/>
    <property type="match status" value="1"/>
</dbReference>
<evidence type="ECO:0000256" key="1">
    <source>
        <dbReference type="ARBA" id="ARBA00004496"/>
    </source>
</evidence>
<protein>
    <submittedName>
        <fullName evidence="5">ESX secretion-associated protein EspG</fullName>
    </submittedName>
</protein>
<evidence type="ECO:0000313" key="6">
    <source>
        <dbReference type="Proteomes" id="UP001229081"/>
    </source>
</evidence>
<gene>
    <name evidence="5" type="ORF">QXL92_33905</name>
</gene>
<dbReference type="AlphaFoldDB" id="A0AAJ1SED2"/>
<comment type="similarity">
    <text evidence="2">Belongs to the EspG family.</text>
</comment>
<dbReference type="EMBL" id="JAUFSA010000007">
    <property type="protein sequence ID" value="MDP7739724.1"/>
    <property type="molecule type" value="Genomic_DNA"/>
</dbReference>
<keyword evidence="4" id="KW-0143">Chaperone</keyword>
<proteinExistence type="inferred from homology"/>
<evidence type="ECO:0000256" key="4">
    <source>
        <dbReference type="ARBA" id="ARBA00023186"/>
    </source>
</evidence>
<organism evidence="5 6">
    <name type="scientific">Mycobacterium paragordonae</name>
    <dbReference type="NCBI Taxonomy" id="1389713"/>
    <lineage>
        <taxon>Bacteria</taxon>
        <taxon>Bacillati</taxon>
        <taxon>Actinomycetota</taxon>
        <taxon>Actinomycetes</taxon>
        <taxon>Mycobacteriales</taxon>
        <taxon>Mycobacteriaceae</taxon>
        <taxon>Mycobacterium</taxon>
    </lineage>
</organism>
<evidence type="ECO:0000256" key="2">
    <source>
        <dbReference type="ARBA" id="ARBA00006411"/>
    </source>
</evidence>